<dbReference type="InterPro" id="IPR050109">
    <property type="entry name" value="HTH-type_TetR-like_transc_reg"/>
</dbReference>
<keyword evidence="4" id="KW-0804">Transcription</keyword>
<dbReference type="AlphaFoldDB" id="A0A7W3N307"/>
<dbReference type="PANTHER" id="PTHR30055">
    <property type="entry name" value="HTH-TYPE TRANSCRIPTIONAL REGULATOR RUTR"/>
    <property type="match status" value="1"/>
</dbReference>
<dbReference type="EMBL" id="JACJII010000001">
    <property type="protein sequence ID" value="MBA9006559.1"/>
    <property type="molecule type" value="Genomic_DNA"/>
</dbReference>
<keyword evidence="8" id="KW-1185">Reference proteome</keyword>
<dbReference type="PRINTS" id="PR00455">
    <property type="entry name" value="HTHTETR"/>
</dbReference>
<dbReference type="Pfam" id="PF00440">
    <property type="entry name" value="TetR_N"/>
    <property type="match status" value="1"/>
</dbReference>
<dbReference type="RefSeq" id="WP_182707437.1">
    <property type="nucleotide sequence ID" value="NZ_JACJII010000001.1"/>
</dbReference>
<dbReference type="GO" id="GO:0003700">
    <property type="term" value="F:DNA-binding transcription factor activity"/>
    <property type="evidence" value="ECO:0007669"/>
    <property type="project" value="TreeGrafter"/>
</dbReference>
<name>A0A7W3N307_9ACTN</name>
<evidence type="ECO:0000256" key="2">
    <source>
        <dbReference type="ARBA" id="ARBA00023015"/>
    </source>
</evidence>
<dbReference type="GO" id="GO:0000976">
    <property type="term" value="F:transcription cis-regulatory region binding"/>
    <property type="evidence" value="ECO:0007669"/>
    <property type="project" value="TreeGrafter"/>
</dbReference>
<dbReference type="PROSITE" id="PS50977">
    <property type="entry name" value="HTH_TETR_2"/>
    <property type="match status" value="1"/>
</dbReference>
<dbReference type="GO" id="GO:0046677">
    <property type="term" value="P:response to antibiotic"/>
    <property type="evidence" value="ECO:0007669"/>
    <property type="project" value="InterPro"/>
</dbReference>
<feature type="domain" description="HTH tetR-type" evidence="6">
    <location>
        <begin position="5"/>
        <end position="65"/>
    </location>
</feature>
<evidence type="ECO:0000256" key="4">
    <source>
        <dbReference type="ARBA" id="ARBA00023163"/>
    </source>
</evidence>
<feature type="DNA-binding region" description="H-T-H motif" evidence="5">
    <location>
        <begin position="28"/>
        <end position="47"/>
    </location>
</feature>
<keyword evidence="1" id="KW-0678">Repressor</keyword>
<dbReference type="Gene3D" id="1.10.357.10">
    <property type="entry name" value="Tetracycline Repressor, domain 2"/>
    <property type="match status" value="1"/>
</dbReference>
<keyword evidence="2" id="KW-0805">Transcription regulation</keyword>
<evidence type="ECO:0000313" key="8">
    <source>
        <dbReference type="Proteomes" id="UP000539313"/>
    </source>
</evidence>
<protein>
    <submittedName>
        <fullName evidence="7">AcrR family transcriptional regulator</fullName>
    </submittedName>
</protein>
<organism evidence="7 8">
    <name type="scientific">Thermomonospora cellulosilytica</name>
    <dbReference type="NCBI Taxonomy" id="1411118"/>
    <lineage>
        <taxon>Bacteria</taxon>
        <taxon>Bacillati</taxon>
        <taxon>Actinomycetota</taxon>
        <taxon>Actinomycetes</taxon>
        <taxon>Streptosporangiales</taxon>
        <taxon>Thermomonosporaceae</taxon>
        <taxon>Thermomonospora</taxon>
    </lineage>
</organism>
<evidence type="ECO:0000256" key="1">
    <source>
        <dbReference type="ARBA" id="ARBA00022491"/>
    </source>
</evidence>
<dbReference type="Proteomes" id="UP000539313">
    <property type="component" value="Unassembled WGS sequence"/>
</dbReference>
<reference evidence="7 8" key="1">
    <citation type="submission" date="2020-08" db="EMBL/GenBank/DDBJ databases">
        <title>Sequencing the genomes of 1000 actinobacteria strains.</title>
        <authorList>
            <person name="Klenk H.-P."/>
        </authorList>
    </citation>
    <scope>NUCLEOTIDE SEQUENCE [LARGE SCALE GENOMIC DNA]</scope>
    <source>
        <strain evidence="7 8">DSM 45823</strain>
    </source>
</reference>
<evidence type="ECO:0000256" key="5">
    <source>
        <dbReference type="PROSITE-ProRule" id="PRU00335"/>
    </source>
</evidence>
<dbReference type="InterPro" id="IPR003012">
    <property type="entry name" value="Tet_transcr_reg_TetR"/>
</dbReference>
<proteinExistence type="predicted"/>
<dbReference type="Pfam" id="PF02909">
    <property type="entry name" value="TetR_C_1"/>
    <property type="match status" value="1"/>
</dbReference>
<dbReference type="PRINTS" id="PR00400">
    <property type="entry name" value="TETREPRESSOR"/>
</dbReference>
<gene>
    <name evidence="7" type="ORF">HNR21_005441</name>
</gene>
<evidence type="ECO:0000313" key="7">
    <source>
        <dbReference type="EMBL" id="MBA9006559.1"/>
    </source>
</evidence>
<dbReference type="PANTHER" id="PTHR30055:SF151">
    <property type="entry name" value="TRANSCRIPTIONAL REGULATORY PROTEIN"/>
    <property type="match status" value="1"/>
</dbReference>
<dbReference type="InterPro" id="IPR004111">
    <property type="entry name" value="Repressor_TetR_C"/>
</dbReference>
<dbReference type="InterPro" id="IPR001647">
    <property type="entry name" value="HTH_TetR"/>
</dbReference>
<dbReference type="GO" id="GO:0045892">
    <property type="term" value="P:negative regulation of DNA-templated transcription"/>
    <property type="evidence" value="ECO:0007669"/>
    <property type="project" value="InterPro"/>
</dbReference>
<dbReference type="SUPFAM" id="SSF48498">
    <property type="entry name" value="Tetracyclin repressor-like, C-terminal domain"/>
    <property type="match status" value="1"/>
</dbReference>
<evidence type="ECO:0000256" key="3">
    <source>
        <dbReference type="ARBA" id="ARBA00023125"/>
    </source>
</evidence>
<dbReference type="SUPFAM" id="SSF46689">
    <property type="entry name" value="Homeodomain-like"/>
    <property type="match status" value="1"/>
</dbReference>
<sequence length="233" mass="25365">MASDRLTRDTVVARALELADAEGIEAVTIRRLAQRLGVTPMALYWHFKNKDELLVGMFDAVFAQLADAPDPGDSWRRGLRAMVTALVEVMRRHRWITGLKQTAAKRGTQNFHRATDRALALLTEGGYPPERAFQVASYLLNGVTALVAGDPSGPPGMSPAEAELWRRANRLELESLPPGEYPCLVEYGRLVAENPDVEGYYAFGVDLLMAGVEAMAPGDPVSPPASPAPAEPR</sequence>
<evidence type="ECO:0000259" key="6">
    <source>
        <dbReference type="PROSITE" id="PS50977"/>
    </source>
</evidence>
<dbReference type="InterPro" id="IPR036271">
    <property type="entry name" value="Tet_transcr_reg_TetR-rel_C_sf"/>
</dbReference>
<accession>A0A7W3N307</accession>
<dbReference type="InterPro" id="IPR009057">
    <property type="entry name" value="Homeodomain-like_sf"/>
</dbReference>
<keyword evidence="3 5" id="KW-0238">DNA-binding</keyword>
<comment type="caution">
    <text evidence="7">The sequence shown here is derived from an EMBL/GenBank/DDBJ whole genome shotgun (WGS) entry which is preliminary data.</text>
</comment>